<dbReference type="EMBL" id="CATOUU010000607">
    <property type="protein sequence ID" value="CAI9935349.1"/>
    <property type="molecule type" value="Genomic_DNA"/>
</dbReference>
<reference evidence="3" key="1">
    <citation type="submission" date="2023-06" db="EMBL/GenBank/DDBJ databases">
        <authorList>
            <person name="Kurt Z."/>
        </authorList>
    </citation>
    <scope>NUCLEOTIDE SEQUENCE</scope>
</reference>
<name>A0AA86U0A6_9EUKA</name>
<sequence length="971" mass="113108">MEVVPSFINENTPLIFEELTQLQLNINQSSCFAISQYEKTNYVIIGTKNGKVFITELKSLNARVLQVSNNPILHISVDPDGLAPEFIVSDGFQYVQVDYNSTSVVNLNLPPNIYNVHLYYNSQQNISQLLTVTSSSISTYKQKKLFKTTKDSTDIQIETPSQNTWLTTKFLVIFEKNLTFIDRDSKKQCNVQQIDKDFVVTDEQVQFIAPCTCCKPIIHQEHSNILVSWHTHLFVLNFSSKTPSKWQIENQIQELRTKFELLDDKLVLVGAFQFSKKVISASIFMNQFAVLLEDELVFTNGSGRTVMQIQLPSKPISMEAEYLHKINSYVYKSTTRYMSESLLILLEDRLTIAYPLAEIEALIILNNKFNLLCENADKNTADIFQMNTQIQNTVQKIFEKTKEKGIFKILENILQTLLQLNFVEEAVNLLRLLIKLNSDEDKYLNNFLPLFAAKGVLNSLMPLLPDPREPNALQKEIYLQLIDTLLLNDYQLLSHVLKQWRIYDVQQMTYKVKQLLSIAKRTFQEEKLNPKYLRLSMLFLYQTQEKYDLCFEYLSEFYSEEDIIDYCENYNLNTQLLQSLEKFNFSFEKKIEILIKLIQQENHSEAVIIKVFQSITNQKHTKLDTIIQSYAQQKYITLELKNLDNTLKICFNILTYLLSIDIPDAVLLHICSLRNYIVKFNPDIHIYVKLVNKLLDAQNKQLEYFRDAEQYYYFFHFTSIHFDCFINQYQKINNSKNDKYLFEPEINKLILININPKQQSLFKCLLEVIQFIKTNTQPEFNYLTQICLQVSTDYLNNSIQVNPVAHILNLFQQTKLTVNSQQVQSVLKPIYINTQVATQTIQALNSQLRQLLPLEELLQTGVGIQMLQSLKQEVIMQQSILEVLAESMQSDYKRRENELNKGVLINICEVCNKTISDGTGFMCGHCYHEQCLKDVLNSIHIEINTCPRCLNRKQIDEINRVGIKWHQVLGE</sequence>
<dbReference type="GO" id="GO:0008270">
    <property type="term" value="F:zinc ion binding"/>
    <property type="evidence" value="ECO:0007669"/>
    <property type="project" value="UniProtKB-KW"/>
</dbReference>
<dbReference type="InterPro" id="IPR013083">
    <property type="entry name" value="Znf_RING/FYVE/PHD"/>
</dbReference>
<keyword evidence="1" id="KW-0479">Metal-binding</keyword>
<comment type="caution">
    <text evidence="3">The sequence shown here is derived from an EMBL/GenBank/DDBJ whole genome shotgun (WGS) entry which is preliminary data.</text>
</comment>
<accession>A0AA86U0A6</accession>
<organism evidence="3">
    <name type="scientific">Hexamita inflata</name>
    <dbReference type="NCBI Taxonomy" id="28002"/>
    <lineage>
        <taxon>Eukaryota</taxon>
        <taxon>Metamonada</taxon>
        <taxon>Diplomonadida</taxon>
        <taxon>Hexamitidae</taxon>
        <taxon>Hexamitinae</taxon>
        <taxon>Hexamita</taxon>
    </lineage>
</organism>
<proteinExistence type="predicted"/>
<dbReference type="EMBL" id="CAXDID020000743">
    <property type="protein sequence ID" value="CAL6112647.1"/>
    <property type="molecule type" value="Genomic_DNA"/>
</dbReference>
<dbReference type="SUPFAM" id="SSF57850">
    <property type="entry name" value="RING/U-box"/>
    <property type="match status" value="1"/>
</dbReference>
<evidence type="ECO:0000313" key="5">
    <source>
        <dbReference type="Proteomes" id="UP001642409"/>
    </source>
</evidence>
<dbReference type="AlphaFoldDB" id="A0AA86U0A6"/>
<dbReference type="PROSITE" id="PS50089">
    <property type="entry name" value="ZF_RING_2"/>
    <property type="match status" value="1"/>
</dbReference>
<keyword evidence="5" id="KW-1185">Reference proteome</keyword>
<dbReference type="InterPro" id="IPR001841">
    <property type="entry name" value="Znf_RING"/>
</dbReference>
<gene>
    <name evidence="3" type="ORF">HINF_LOCUS22994</name>
    <name evidence="4" type="ORF">HINF_LOCUS77137</name>
</gene>
<keyword evidence="1" id="KW-0863">Zinc-finger</keyword>
<dbReference type="Gene3D" id="3.30.40.10">
    <property type="entry name" value="Zinc/RING finger domain, C3HC4 (zinc finger)"/>
    <property type="match status" value="1"/>
</dbReference>
<evidence type="ECO:0000256" key="1">
    <source>
        <dbReference type="PROSITE-ProRule" id="PRU00175"/>
    </source>
</evidence>
<evidence type="ECO:0000313" key="3">
    <source>
        <dbReference type="EMBL" id="CAI9935349.1"/>
    </source>
</evidence>
<evidence type="ECO:0000313" key="4">
    <source>
        <dbReference type="EMBL" id="CAL6112647.1"/>
    </source>
</evidence>
<protein>
    <recommendedName>
        <fullName evidence="2">RING-type domain-containing protein</fullName>
    </recommendedName>
</protein>
<keyword evidence="1" id="KW-0862">Zinc</keyword>
<feature type="domain" description="RING-type" evidence="2">
    <location>
        <begin position="908"/>
        <end position="949"/>
    </location>
</feature>
<evidence type="ECO:0000259" key="2">
    <source>
        <dbReference type="PROSITE" id="PS50089"/>
    </source>
</evidence>
<reference evidence="4 5" key="2">
    <citation type="submission" date="2024-07" db="EMBL/GenBank/DDBJ databases">
        <authorList>
            <person name="Akdeniz Z."/>
        </authorList>
    </citation>
    <scope>NUCLEOTIDE SEQUENCE [LARGE SCALE GENOMIC DNA]</scope>
</reference>
<dbReference type="Proteomes" id="UP001642409">
    <property type="component" value="Unassembled WGS sequence"/>
</dbReference>